<reference evidence="2 3" key="1">
    <citation type="journal article" date="2015" name="Microbiome">
        <title>Genomic resolution of linkages in carbon, nitrogen, and sulfur cycling among widespread estuary sediment bacteria.</title>
        <authorList>
            <person name="Baker B.J."/>
            <person name="Lazar C.S."/>
            <person name="Teske A.P."/>
            <person name="Dick G.J."/>
        </authorList>
    </citation>
    <scope>NUCLEOTIDE SEQUENCE [LARGE SCALE GENOMIC DNA]</scope>
    <source>
        <strain evidence="2">DG_78</strain>
    </source>
</reference>
<keyword evidence="1" id="KW-0732">Signal</keyword>
<proteinExistence type="predicted"/>
<protein>
    <recommendedName>
        <fullName evidence="4">DUF4382 domain-containing protein</fullName>
    </recommendedName>
</protein>
<organism evidence="2 3">
    <name type="scientific">candidate division TA06 bacterium DG_78</name>
    <dbReference type="NCBI Taxonomy" id="1703772"/>
    <lineage>
        <taxon>Bacteria</taxon>
        <taxon>Bacteria division TA06</taxon>
    </lineage>
</organism>
<gene>
    <name evidence="2" type="ORF">AMJ52_08305</name>
</gene>
<feature type="signal peptide" evidence="1">
    <location>
        <begin position="1"/>
        <end position="20"/>
    </location>
</feature>
<dbReference type="EMBL" id="LJNI01000118">
    <property type="protein sequence ID" value="KPJ71847.1"/>
    <property type="molecule type" value="Genomic_DNA"/>
</dbReference>
<comment type="caution">
    <text evidence="2">The sequence shown here is derived from an EMBL/GenBank/DDBJ whole genome shotgun (WGS) entry which is preliminary data.</text>
</comment>
<evidence type="ECO:0000256" key="1">
    <source>
        <dbReference type="SAM" id="SignalP"/>
    </source>
</evidence>
<evidence type="ECO:0008006" key="4">
    <source>
        <dbReference type="Google" id="ProtNLM"/>
    </source>
</evidence>
<evidence type="ECO:0000313" key="2">
    <source>
        <dbReference type="EMBL" id="KPJ71847.1"/>
    </source>
</evidence>
<dbReference type="AlphaFoldDB" id="A0A0S7YAM4"/>
<feature type="chain" id="PRO_5006640508" description="DUF4382 domain-containing protein" evidence="1">
    <location>
        <begin position="21"/>
        <end position="169"/>
    </location>
</feature>
<accession>A0A0S7YAM4</accession>
<name>A0A0S7YAM4_UNCT6</name>
<sequence>MKKIGALFALIIVINCAGNATVEFGMNDRGLLRGTLGDFVVYVSKIELPEDNIYTTVWDGSSVIEVSVTDDDFVTITEHYIEVPPGSYEQVRVTIDSLYYVQEQISEVLVGATLQFIATAISDVVIEEGDELQLVINIVSDNWFDAESLMIRPGHEAFEGARLQVHHEY</sequence>
<evidence type="ECO:0000313" key="3">
    <source>
        <dbReference type="Proteomes" id="UP000051012"/>
    </source>
</evidence>
<dbReference type="Proteomes" id="UP000051012">
    <property type="component" value="Unassembled WGS sequence"/>
</dbReference>